<feature type="compositionally biased region" description="Low complexity" evidence="3">
    <location>
        <begin position="77"/>
        <end position="124"/>
    </location>
</feature>
<dbReference type="InterPro" id="IPR014774">
    <property type="entry name" value="KaiC-like_dom"/>
</dbReference>
<dbReference type="Gene3D" id="3.40.50.300">
    <property type="entry name" value="P-loop containing nucleotide triphosphate hydrolases"/>
    <property type="match status" value="1"/>
</dbReference>
<dbReference type="PANTHER" id="PTHR43637:SF1">
    <property type="entry name" value="UPF0273 PROTEIN TM_0370"/>
    <property type="match status" value="1"/>
</dbReference>
<gene>
    <name evidence="5" type="ORF">C435_10079</name>
</gene>
<feature type="domain" description="KaiC" evidence="4">
    <location>
        <begin position="165"/>
        <end position="393"/>
    </location>
</feature>
<evidence type="ECO:0000313" key="5">
    <source>
        <dbReference type="EMBL" id="EMA17494.1"/>
    </source>
</evidence>
<proteinExistence type="predicted"/>
<keyword evidence="1" id="KW-0547">Nucleotide-binding</keyword>
<dbReference type="SUPFAM" id="SSF52540">
    <property type="entry name" value="P-loop containing nucleoside triphosphate hydrolases"/>
    <property type="match status" value="1"/>
</dbReference>
<evidence type="ECO:0000256" key="3">
    <source>
        <dbReference type="SAM" id="MobiDB-lite"/>
    </source>
</evidence>
<dbReference type="Proteomes" id="UP000011687">
    <property type="component" value="Unassembled WGS sequence"/>
</dbReference>
<feature type="compositionally biased region" description="Acidic residues" evidence="3">
    <location>
        <begin position="7"/>
        <end position="34"/>
    </location>
</feature>
<feature type="region of interest" description="Disordered" evidence="3">
    <location>
        <begin position="1"/>
        <end position="159"/>
    </location>
</feature>
<accession>M0KBG9</accession>
<dbReference type="NCBIfam" id="TIGR03880">
    <property type="entry name" value="KaiC_arch_3"/>
    <property type="match status" value="1"/>
</dbReference>
<keyword evidence="6" id="KW-1185">Reference proteome</keyword>
<dbReference type="InterPro" id="IPR027417">
    <property type="entry name" value="P-loop_NTPase"/>
</dbReference>
<feature type="compositionally biased region" description="Polar residues" evidence="3">
    <location>
        <begin position="37"/>
        <end position="53"/>
    </location>
</feature>
<comment type="caution">
    <text evidence="5">The sequence shown here is derived from an EMBL/GenBank/DDBJ whole genome shotgun (WGS) entry which is preliminary data.</text>
</comment>
<evidence type="ECO:0000259" key="4">
    <source>
        <dbReference type="PROSITE" id="PS51146"/>
    </source>
</evidence>
<dbReference type="Pfam" id="PF06745">
    <property type="entry name" value="ATPase"/>
    <property type="match status" value="1"/>
</dbReference>
<sequence length="393" mass="42095">MVVRMSEDDESDDDWFESALDDEDGDSEPTEADDISATPSESDTEEPASTGTDSFGADSDDGKRSGDSSPFDDDGSADFTEGSDSSPFGDDGSAASGGDSSPFDDSGGDPFSSESGPADADAGSPGDGDGGGLFDDDFATAFESAGSGGGDSGSDFEEEFESDIPRVDIGIEGLDQMIQGGIPQRHLIVTIGSAGTGKTTFGLQFLHHGLRNGENAVFLTLEQSHDAILDTAGDRGWGFEEYEEQGQLAIVDLDPVEMANSLDNIRGELPALIEKFDADRLVLDSVSLLEMMYDDQSRRRTEVFDFTRSLKQAGVTTMLVSEASETNPFASRHGIIEYLTDAVFILQYVRSDTSETRLAVEIQKIRNANHSRETKPYEITNDGISVYQQANIF</sequence>
<dbReference type="InterPro" id="IPR010624">
    <property type="entry name" value="KaiC_dom"/>
</dbReference>
<evidence type="ECO:0000313" key="6">
    <source>
        <dbReference type="Proteomes" id="UP000011687"/>
    </source>
</evidence>
<dbReference type="CDD" id="cd01124">
    <property type="entry name" value="KaiC-like"/>
    <property type="match status" value="1"/>
</dbReference>
<dbReference type="GO" id="GO:0005524">
    <property type="term" value="F:ATP binding"/>
    <property type="evidence" value="ECO:0007669"/>
    <property type="project" value="UniProtKB-KW"/>
</dbReference>
<dbReference type="PROSITE" id="PS51146">
    <property type="entry name" value="KAIC"/>
    <property type="match status" value="1"/>
</dbReference>
<evidence type="ECO:0000256" key="1">
    <source>
        <dbReference type="ARBA" id="ARBA00022741"/>
    </source>
</evidence>
<organism evidence="5 6">
    <name type="scientific">Haloarcula marismortui ATCC 33799</name>
    <dbReference type="NCBI Taxonomy" id="662475"/>
    <lineage>
        <taxon>Archaea</taxon>
        <taxon>Methanobacteriati</taxon>
        <taxon>Methanobacteriota</taxon>
        <taxon>Stenosarchaea group</taxon>
        <taxon>Halobacteria</taxon>
        <taxon>Halobacteriales</taxon>
        <taxon>Haloarculaceae</taxon>
        <taxon>Haloarcula</taxon>
    </lineage>
</organism>
<protein>
    <submittedName>
        <fullName evidence="5">Circadian regulator</fullName>
    </submittedName>
</protein>
<keyword evidence="2" id="KW-0067">ATP-binding</keyword>
<dbReference type="EMBL" id="AOLS01000060">
    <property type="protein sequence ID" value="EMA17494.1"/>
    <property type="molecule type" value="Genomic_DNA"/>
</dbReference>
<dbReference type="PANTHER" id="PTHR43637">
    <property type="entry name" value="UPF0273 PROTEIN TM_0370"/>
    <property type="match status" value="1"/>
</dbReference>
<reference evidence="5 6" key="1">
    <citation type="journal article" date="2014" name="PLoS Genet.">
        <title>Phylogenetically driven sequencing of extremely halophilic archaea reveals strategies for static and dynamic osmo-response.</title>
        <authorList>
            <person name="Becker E.A."/>
            <person name="Seitzer P.M."/>
            <person name="Tritt A."/>
            <person name="Larsen D."/>
            <person name="Krusor M."/>
            <person name="Yao A.I."/>
            <person name="Wu D."/>
            <person name="Madern D."/>
            <person name="Eisen J.A."/>
            <person name="Darling A.E."/>
            <person name="Facciotti M.T."/>
        </authorList>
    </citation>
    <scope>NUCLEOTIDE SEQUENCE [LARGE SCALE GENOMIC DNA]</scope>
    <source>
        <strain evidence="5 6">ATCC 33799</strain>
    </source>
</reference>
<dbReference type="AlphaFoldDB" id="M0KBG9"/>
<dbReference type="PATRIC" id="fig|662475.6.peg.1965"/>
<name>M0KBG9_9EURY</name>
<dbReference type="InterPro" id="IPR022420">
    <property type="entry name" value="Circ_KaiC_arc"/>
</dbReference>
<evidence type="ECO:0000256" key="2">
    <source>
        <dbReference type="ARBA" id="ARBA00022840"/>
    </source>
</evidence>